<name>A0ACB8BXT3_9AGAM</name>
<reference evidence="1" key="1">
    <citation type="journal article" date="2021" name="New Phytol.">
        <title>Evolutionary innovations through gain and loss of genes in the ectomycorrhizal Boletales.</title>
        <authorList>
            <person name="Wu G."/>
            <person name="Miyauchi S."/>
            <person name="Morin E."/>
            <person name="Kuo A."/>
            <person name="Drula E."/>
            <person name="Varga T."/>
            <person name="Kohler A."/>
            <person name="Feng B."/>
            <person name="Cao Y."/>
            <person name="Lipzen A."/>
            <person name="Daum C."/>
            <person name="Hundley H."/>
            <person name="Pangilinan J."/>
            <person name="Johnson J."/>
            <person name="Barry K."/>
            <person name="LaButti K."/>
            <person name="Ng V."/>
            <person name="Ahrendt S."/>
            <person name="Min B."/>
            <person name="Choi I.G."/>
            <person name="Park H."/>
            <person name="Plett J.M."/>
            <person name="Magnuson J."/>
            <person name="Spatafora J.W."/>
            <person name="Nagy L.G."/>
            <person name="Henrissat B."/>
            <person name="Grigoriev I.V."/>
            <person name="Yang Z.L."/>
            <person name="Xu J."/>
            <person name="Martin F.M."/>
        </authorList>
    </citation>
    <scope>NUCLEOTIDE SEQUENCE</scope>
    <source>
        <strain evidence="1">KUC20120723A-06</strain>
    </source>
</reference>
<evidence type="ECO:0000313" key="1">
    <source>
        <dbReference type="EMBL" id="KAH7930464.1"/>
    </source>
</evidence>
<gene>
    <name evidence="1" type="ORF">BV22DRAFT_65039</name>
</gene>
<comment type="caution">
    <text evidence="1">The sequence shown here is derived from an EMBL/GenBank/DDBJ whole genome shotgun (WGS) entry which is preliminary data.</text>
</comment>
<dbReference type="EMBL" id="MU266332">
    <property type="protein sequence ID" value="KAH7930464.1"/>
    <property type="molecule type" value="Genomic_DNA"/>
</dbReference>
<sequence length="97" mass="10774">MGIMAYLAVVHCACTLWLNSIHTINAFFALLRKKRGKVERVVIVALSATLRQHSSLNAPSLTRTRGPRQQFSWHGGSDVRPTIQSGRLCCSLSVPVW</sequence>
<keyword evidence="2" id="KW-1185">Reference proteome</keyword>
<evidence type="ECO:0000313" key="2">
    <source>
        <dbReference type="Proteomes" id="UP000790709"/>
    </source>
</evidence>
<proteinExistence type="predicted"/>
<dbReference type="Proteomes" id="UP000790709">
    <property type="component" value="Unassembled WGS sequence"/>
</dbReference>
<organism evidence="1 2">
    <name type="scientific">Leucogyrophana mollusca</name>
    <dbReference type="NCBI Taxonomy" id="85980"/>
    <lineage>
        <taxon>Eukaryota</taxon>
        <taxon>Fungi</taxon>
        <taxon>Dikarya</taxon>
        <taxon>Basidiomycota</taxon>
        <taxon>Agaricomycotina</taxon>
        <taxon>Agaricomycetes</taxon>
        <taxon>Agaricomycetidae</taxon>
        <taxon>Boletales</taxon>
        <taxon>Boletales incertae sedis</taxon>
        <taxon>Leucogyrophana</taxon>
    </lineage>
</organism>
<accession>A0ACB8BXT3</accession>
<protein>
    <submittedName>
        <fullName evidence="1">Uncharacterized protein</fullName>
    </submittedName>
</protein>